<dbReference type="Gene3D" id="1.10.10.10">
    <property type="entry name" value="Winged helix-like DNA-binding domain superfamily/Winged helix DNA-binding domain"/>
    <property type="match status" value="1"/>
</dbReference>
<protein>
    <recommendedName>
        <fullName evidence="3">AsnC family protein</fullName>
    </recommendedName>
</protein>
<name>A0A2U9IPF0_9CREN</name>
<dbReference type="KEGG" id="asul:DFR86_10525"/>
<accession>A0A2U9IPF0</accession>
<evidence type="ECO:0000313" key="2">
    <source>
        <dbReference type="Proteomes" id="UP000248410"/>
    </source>
</evidence>
<organism evidence="1 2">
    <name type="scientific">Acidianus sulfidivorans JP7</name>
    <dbReference type="NCBI Taxonomy" id="619593"/>
    <lineage>
        <taxon>Archaea</taxon>
        <taxon>Thermoproteota</taxon>
        <taxon>Thermoprotei</taxon>
        <taxon>Sulfolobales</taxon>
        <taxon>Sulfolobaceae</taxon>
        <taxon>Acidianus</taxon>
    </lineage>
</organism>
<dbReference type="AlphaFoldDB" id="A0A2U9IPF0"/>
<dbReference type="Pfam" id="PF13412">
    <property type="entry name" value="HTH_24"/>
    <property type="match status" value="1"/>
</dbReference>
<reference evidence="1 2" key="1">
    <citation type="submission" date="2018-05" db="EMBL/GenBank/DDBJ databases">
        <title>Complete Genome Sequences of Extremely Thermoacidophilic, Metal-Mobilizing Type-Strain Members of the Archaeal Family Sulfolobaceae: Acidianus brierleyi DSM-1651T, Acidianus sulfidivorans DSM-18786T, Metallosphaera hakonensis DSM-7519T, and Metallosphaera prunae DSM-10039T.</title>
        <authorList>
            <person name="Counts J.A."/>
            <person name="Kelly R.M."/>
        </authorList>
    </citation>
    <scope>NUCLEOTIDE SEQUENCE [LARGE SCALE GENOMIC DNA]</scope>
    <source>
        <strain evidence="1 2">JP7</strain>
    </source>
</reference>
<evidence type="ECO:0008006" key="3">
    <source>
        <dbReference type="Google" id="ProtNLM"/>
    </source>
</evidence>
<evidence type="ECO:0000313" key="1">
    <source>
        <dbReference type="EMBL" id="AWR97928.1"/>
    </source>
</evidence>
<keyword evidence="2" id="KW-1185">Reference proteome</keyword>
<dbReference type="Proteomes" id="UP000248410">
    <property type="component" value="Chromosome"/>
</dbReference>
<gene>
    <name evidence="1" type="ORF">DFR86_10525</name>
</gene>
<dbReference type="EMBL" id="CP029288">
    <property type="protein sequence ID" value="AWR97928.1"/>
    <property type="molecule type" value="Genomic_DNA"/>
</dbReference>
<dbReference type="InterPro" id="IPR036388">
    <property type="entry name" value="WH-like_DNA-bd_sf"/>
</dbReference>
<proteinExistence type="predicted"/>
<sequence length="331" mass="38938">MDYNNAYLYKALYNLQKTGDLTLDDTYQEIFQFLENFNYSLYPILKTETINLSRYFISVYSKFNLDLNDFYDLFNGSILFIYKDILHPGAISGLVSTSLSEYSFTKPLEYLQDYNIIYHYSIDKIYDQYTYPIDYSSFNFSKMKFNLRKEPREHFLDNTYEPKPIDTKDLEIIKEKQLNPKLSLREISKKLGISVSEALQHLKEHIVPNNIISSYVLTLQKIDFIILVFFEEKDSIDHISKIPELYLIYQTNSGYLGHIIGQNSNNLLQYLSHISQINLNDQIEFSIIPTDNVKSFSIPVNNFKSGKWEFDLDLMLNKAENIVKNKKFVAN</sequence>